<dbReference type="RefSeq" id="WP_188569513.1">
    <property type="nucleotide sequence ID" value="NZ_BMED01000010.1"/>
</dbReference>
<name>A0A916V0P4_9BURK</name>
<dbReference type="EMBL" id="BMED01000010">
    <property type="protein sequence ID" value="GGD01525.1"/>
    <property type="molecule type" value="Genomic_DNA"/>
</dbReference>
<protein>
    <submittedName>
        <fullName evidence="2">Uncharacterized protein</fullName>
    </submittedName>
</protein>
<gene>
    <name evidence="2" type="ORF">GCM10011396_56320</name>
</gene>
<evidence type="ECO:0000313" key="3">
    <source>
        <dbReference type="Proteomes" id="UP000637423"/>
    </source>
</evidence>
<sequence length="203" mass="22417">MKKLLIALCLLPMLAFAKTEMLTDNAGNPILEQFGEEGFVDCVFRISNLTEAGDSYRFHMSAAHQGDVLGLDVVVAKGIKGAFDASLNLIKEHVVAQGVRFIRSGPESDRLISVLSGLYGNPPKKLKMVSQESYTAIALHQGSIDISAEPVKIKIFGKDGDTEKADAYYETFFNLDLKKRLVFWNEKDQGYRKPLMQALTAAN</sequence>
<feature type="signal peptide" evidence="1">
    <location>
        <begin position="1"/>
        <end position="17"/>
    </location>
</feature>
<organism evidence="2 3">
    <name type="scientific">Undibacterium terreum</name>
    <dbReference type="NCBI Taxonomy" id="1224302"/>
    <lineage>
        <taxon>Bacteria</taxon>
        <taxon>Pseudomonadati</taxon>
        <taxon>Pseudomonadota</taxon>
        <taxon>Betaproteobacteria</taxon>
        <taxon>Burkholderiales</taxon>
        <taxon>Oxalobacteraceae</taxon>
        <taxon>Undibacterium</taxon>
    </lineage>
</organism>
<reference evidence="2" key="1">
    <citation type="journal article" date="2014" name="Int. J. Syst. Evol. Microbiol.">
        <title>Complete genome sequence of Corynebacterium casei LMG S-19264T (=DSM 44701T), isolated from a smear-ripened cheese.</title>
        <authorList>
            <consortium name="US DOE Joint Genome Institute (JGI-PGF)"/>
            <person name="Walter F."/>
            <person name="Albersmeier A."/>
            <person name="Kalinowski J."/>
            <person name="Ruckert C."/>
        </authorList>
    </citation>
    <scope>NUCLEOTIDE SEQUENCE</scope>
    <source>
        <strain evidence="2">CGMCC 1.10998</strain>
    </source>
</reference>
<evidence type="ECO:0000313" key="2">
    <source>
        <dbReference type="EMBL" id="GGD01525.1"/>
    </source>
</evidence>
<dbReference type="Proteomes" id="UP000637423">
    <property type="component" value="Unassembled WGS sequence"/>
</dbReference>
<feature type="chain" id="PRO_5036793805" evidence="1">
    <location>
        <begin position="18"/>
        <end position="203"/>
    </location>
</feature>
<keyword evidence="3" id="KW-1185">Reference proteome</keyword>
<accession>A0A916V0P4</accession>
<keyword evidence="1" id="KW-0732">Signal</keyword>
<reference evidence="2" key="2">
    <citation type="submission" date="2020-09" db="EMBL/GenBank/DDBJ databases">
        <authorList>
            <person name="Sun Q."/>
            <person name="Zhou Y."/>
        </authorList>
    </citation>
    <scope>NUCLEOTIDE SEQUENCE</scope>
    <source>
        <strain evidence="2">CGMCC 1.10998</strain>
    </source>
</reference>
<evidence type="ECO:0000256" key="1">
    <source>
        <dbReference type="SAM" id="SignalP"/>
    </source>
</evidence>
<comment type="caution">
    <text evidence="2">The sequence shown here is derived from an EMBL/GenBank/DDBJ whole genome shotgun (WGS) entry which is preliminary data.</text>
</comment>
<proteinExistence type="predicted"/>
<dbReference type="AlphaFoldDB" id="A0A916V0P4"/>